<feature type="transmembrane region" description="Helical" evidence="1">
    <location>
        <begin position="97"/>
        <end position="124"/>
    </location>
</feature>
<name>A0A5C8UUV8_9MICO</name>
<comment type="caution">
    <text evidence="2">The sequence shown here is derived from an EMBL/GenBank/DDBJ whole genome shotgun (WGS) entry which is preliminary data.</text>
</comment>
<dbReference type="RefSeq" id="WP_147783013.1">
    <property type="nucleotide sequence ID" value="NZ_VRMG01000005.1"/>
</dbReference>
<gene>
    <name evidence="2" type="ORF">FVP33_07720</name>
</gene>
<evidence type="ECO:0000313" key="2">
    <source>
        <dbReference type="EMBL" id="TXN31426.1"/>
    </source>
</evidence>
<feature type="transmembrane region" description="Helical" evidence="1">
    <location>
        <begin position="63"/>
        <end position="85"/>
    </location>
</feature>
<dbReference type="EMBL" id="VRMG01000005">
    <property type="protein sequence ID" value="TXN31426.1"/>
    <property type="molecule type" value="Genomic_DNA"/>
</dbReference>
<accession>A0A5C8UUV8</accession>
<dbReference type="Proteomes" id="UP000321379">
    <property type="component" value="Unassembled WGS sequence"/>
</dbReference>
<proteinExistence type="predicted"/>
<keyword evidence="1" id="KW-1133">Transmembrane helix</keyword>
<sequence length="185" mass="19525">MTALAHRVVRQRGFLVALAAASLVLAVLVVQSLLTFFVTQLGYSGGGSPRDLPWWTVYGRQVLSVSVPFGVGVLLGFWFIAPVAAELRLAHVITRSLLAAVAGAILVFLTTTVLEAVLAIQALVDHGALSRLGAETMRALGVGLAFAAQAFVSATPLVILAGILLWNWVERHPSRHPIAGIVDTA</sequence>
<feature type="transmembrane region" description="Helical" evidence="1">
    <location>
        <begin position="12"/>
        <end position="43"/>
    </location>
</feature>
<feature type="transmembrane region" description="Helical" evidence="1">
    <location>
        <begin position="144"/>
        <end position="166"/>
    </location>
</feature>
<evidence type="ECO:0000256" key="1">
    <source>
        <dbReference type="SAM" id="Phobius"/>
    </source>
</evidence>
<organism evidence="2 3">
    <name type="scientific">Lacisediminihabitans profunda</name>
    <dbReference type="NCBI Taxonomy" id="2594790"/>
    <lineage>
        <taxon>Bacteria</taxon>
        <taxon>Bacillati</taxon>
        <taxon>Actinomycetota</taxon>
        <taxon>Actinomycetes</taxon>
        <taxon>Micrococcales</taxon>
        <taxon>Microbacteriaceae</taxon>
        <taxon>Lacisediminihabitans</taxon>
    </lineage>
</organism>
<evidence type="ECO:0000313" key="3">
    <source>
        <dbReference type="Proteomes" id="UP000321379"/>
    </source>
</evidence>
<protein>
    <submittedName>
        <fullName evidence="2">Uncharacterized protein</fullName>
    </submittedName>
</protein>
<keyword evidence="1" id="KW-0472">Membrane</keyword>
<reference evidence="2 3" key="1">
    <citation type="submission" date="2019-08" db="EMBL/GenBank/DDBJ databases">
        <title>Bacterial whole genome sequence for Glaciihabitans sp. CHu50b-6-2.</title>
        <authorList>
            <person name="Jin L."/>
        </authorList>
    </citation>
    <scope>NUCLEOTIDE SEQUENCE [LARGE SCALE GENOMIC DNA]</scope>
    <source>
        <strain evidence="2 3">CHu50b-6-2</strain>
    </source>
</reference>
<dbReference type="AlphaFoldDB" id="A0A5C8UUV8"/>
<keyword evidence="3" id="KW-1185">Reference proteome</keyword>
<keyword evidence="1" id="KW-0812">Transmembrane</keyword>